<dbReference type="Proteomes" id="UP000019277">
    <property type="component" value="Unassembled WGS sequence"/>
</dbReference>
<dbReference type="EMBL" id="AYXG01000057">
    <property type="protein sequence ID" value="EWC63059.1"/>
    <property type="molecule type" value="Genomic_DNA"/>
</dbReference>
<dbReference type="OrthoDB" id="8479889at2"/>
<proteinExistence type="predicted"/>
<reference evidence="3 4" key="1">
    <citation type="journal article" date="2014" name="Genome Announc.">
        <title>Draft Genome Sequence of the Antitrypanosomally Active Sponge-Associated Bacterium Actinokineospora sp. Strain EG49.</title>
        <authorList>
            <person name="Harjes J."/>
            <person name="Ryu T."/>
            <person name="Abdelmohsen U.R."/>
            <person name="Moitinho-Silva L."/>
            <person name="Horn H."/>
            <person name="Ravasi T."/>
            <person name="Hentschel U."/>
        </authorList>
    </citation>
    <scope>NUCLEOTIDE SEQUENCE [LARGE SCALE GENOMIC DNA]</scope>
    <source>
        <strain evidence="3 4">EG49</strain>
    </source>
</reference>
<gene>
    <name evidence="3" type="ORF">UO65_1623</name>
</gene>
<accession>A0A8E3BE28</accession>
<dbReference type="Pfam" id="PF13829">
    <property type="entry name" value="DUF4191"/>
    <property type="match status" value="1"/>
</dbReference>
<dbReference type="PATRIC" id="fig|909613.9.peg.1636"/>
<feature type="region of interest" description="Disordered" evidence="1">
    <location>
        <begin position="221"/>
        <end position="243"/>
    </location>
</feature>
<sequence>MADKQDKAAAKEAKAARKAASKAKRGQIFQAFNMQRKEDKALIPWMVGALVVVTGVVFLIGLLIGIEWFLLPVGIAFGLLAAVIIFGRRVQRNVYGKADGQPGAAAWALENLRGRWKVTPTVAGTTQLDAVHRVLGRPGVVLVAEGAPHRVKTLLAQEKKRVARIIGESTPIYDVIVGNEENQVPLAKLQRHLMKLPNNLRPAQMDTIEKRLAALATKGAALPKGPMPAGAKMRSVQRTMRRR</sequence>
<organism evidence="3 4">
    <name type="scientific">Actinokineospora spheciospongiae</name>
    <dbReference type="NCBI Taxonomy" id="909613"/>
    <lineage>
        <taxon>Bacteria</taxon>
        <taxon>Bacillati</taxon>
        <taxon>Actinomycetota</taxon>
        <taxon>Actinomycetes</taxon>
        <taxon>Pseudonocardiales</taxon>
        <taxon>Pseudonocardiaceae</taxon>
        <taxon>Actinokineospora</taxon>
    </lineage>
</organism>
<accession>W7JAL0</accession>
<evidence type="ECO:0000256" key="1">
    <source>
        <dbReference type="SAM" id="MobiDB-lite"/>
    </source>
</evidence>
<dbReference type="InterPro" id="IPR025445">
    <property type="entry name" value="DUF4191"/>
</dbReference>
<evidence type="ECO:0000256" key="2">
    <source>
        <dbReference type="SAM" id="Phobius"/>
    </source>
</evidence>
<dbReference type="AlphaFoldDB" id="W7JAL0"/>
<dbReference type="RefSeq" id="WP_035280100.1">
    <property type="nucleotide sequence ID" value="NZ_AYXG01000057.1"/>
</dbReference>
<evidence type="ECO:0000313" key="3">
    <source>
        <dbReference type="EMBL" id="EWC63059.1"/>
    </source>
</evidence>
<feature type="transmembrane region" description="Helical" evidence="2">
    <location>
        <begin position="42"/>
        <end position="63"/>
    </location>
</feature>
<name>W7JAL0_9PSEU</name>
<comment type="caution">
    <text evidence="3">The sequence shown here is derived from an EMBL/GenBank/DDBJ whole genome shotgun (WGS) entry which is preliminary data.</text>
</comment>
<dbReference type="STRING" id="909613.UO65_1623"/>
<evidence type="ECO:0000313" key="4">
    <source>
        <dbReference type="Proteomes" id="UP000019277"/>
    </source>
</evidence>
<keyword evidence="2" id="KW-1133">Transmembrane helix</keyword>
<feature type="transmembrane region" description="Helical" evidence="2">
    <location>
        <begin position="69"/>
        <end position="87"/>
    </location>
</feature>
<keyword evidence="2" id="KW-0472">Membrane</keyword>
<keyword evidence="2 3" id="KW-0812">Transmembrane</keyword>
<keyword evidence="4" id="KW-1185">Reference proteome</keyword>
<protein>
    <submittedName>
        <fullName evidence="3">Transmembrane protein</fullName>
    </submittedName>
</protein>
<dbReference type="eggNOG" id="ENOG5031K3Y">
    <property type="taxonomic scope" value="Bacteria"/>
</dbReference>